<keyword evidence="4" id="KW-0143">Chaperone</keyword>
<feature type="region of interest" description="Disordered" evidence="5">
    <location>
        <begin position="740"/>
        <end position="785"/>
    </location>
</feature>
<evidence type="ECO:0000256" key="1">
    <source>
        <dbReference type="ARBA" id="ARBA00008239"/>
    </source>
</evidence>
<comment type="caution">
    <text evidence="8">The sequence shown here is derived from an EMBL/GenBank/DDBJ whole genome shotgun (WGS) entry which is preliminary data.</text>
</comment>
<dbReference type="CDD" id="cd16927">
    <property type="entry name" value="HATPase_Hsp90-like"/>
    <property type="match status" value="1"/>
</dbReference>
<gene>
    <name evidence="8" type="ORF">HK105_201266</name>
</gene>
<dbReference type="Proteomes" id="UP001527925">
    <property type="component" value="Unassembled WGS sequence"/>
</dbReference>
<dbReference type="SUPFAM" id="SSF54211">
    <property type="entry name" value="Ribosomal protein S5 domain 2-like"/>
    <property type="match status" value="1"/>
</dbReference>
<dbReference type="Pfam" id="PF13589">
    <property type="entry name" value="HATPase_c_3"/>
    <property type="match status" value="1"/>
</dbReference>
<feature type="chain" id="PRO_5046384914" description="Histidine kinase/HSP90-like ATPase domain-containing protein" evidence="6">
    <location>
        <begin position="25"/>
        <end position="785"/>
    </location>
</feature>
<dbReference type="PANTHER" id="PTHR11528">
    <property type="entry name" value="HEAT SHOCK PROTEIN 90 FAMILY MEMBER"/>
    <property type="match status" value="1"/>
</dbReference>
<feature type="signal peptide" evidence="6">
    <location>
        <begin position="1"/>
        <end position="24"/>
    </location>
</feature>
<dbReference type="Gene3D" id="3.30.230.80">
    <property type="match status" value="1"/>
</dbReference>
<dbReference type="PIRSF" id="PIRSF002583">
    <property type="entry name" value="Hsp90"/>
    <property type="match status" value="1"/>
</dbReference>
<dbReference type="SUPFAM" id="SSF55874">
    <property type="entry name" value="ATPase domain of HSP90 chaperone/DNA topoisomerase II/histidine kinase"/>
    <property type="match status" value="1"/>
</dbReference>
<dbReference type="InterPro" id="IPR036890">
    <property type="entry name" value="HATPase_C_sf"/>
</dbReference>
<evidence type="ECO:0000256" key="2">
    <source>
        <dbReference type="ARBA" id="ARBA00022741"/>
    </source>
</evidence>
<dbReference type="InterPro" id="IPR003594">
    <property type="entry name" value="HATPase_dom"/>
</dbReference>
<dbReference type="HAMAP" id="MF_00505">
    <property type="entry name" value="HSP90"/>
    <property type="match status" value="1"/>
</dbReference>
<reference evidence="8 9" key="1">
    <citation type="submission" date="2023-09" db="EMBL/GenBank/DDBJ databases">
        <title>Pangenome analysis of Batrachochytrium dendrobatidis and related Chytrids.</title>
        <authorList>
            <person name="Yacoub M.N."/>
            <person name="Stajich J.E."/>
            <person name="James T.Y."/>
        </authorList>
    </citation>
    <scope>NUCLEOTIDE SEQUENCE [LARGE SCALE GENOMIC DNA]</scope>
    <source>
        <strain evidence="8 9">JEL0888</strain>
    </source>
</reference>
<dbReference type="Gene3D" id="3.40.50.11260">
    <property type="match status" value="1"/>
</dbReference>
<feature type="domain" description="Histidine kinase/HSP90-like ATPase" evidence="7">
    <location>
        <begin position="88"/>
        <end position="240"/>
    </location>
</feature>
<feature type="region of interest" description="Disordered" evidence="5">
    <location>
        <begin position="277"/>
        <end position="307"/>
    </location>
</feature>
<dbReference type="NCBIfam" id="NF003555">
    <property type="entry name" value="PRK05218.1"/>
    <property type="match status" value="1"/>
</dbReference>
<protein>
    <recommendedName>
        <fullName evidence="7">Histidine kinase/HSP90-like ATPase domain-containing protein</fullName>
    </recommendedName>
</protein>
<proteinExistence type="inferred from homology"/>
<feature type="compositionally biased region" description="Acidic residues" evidence="5">
    <location>
        <begin position="288"/>
        <end position="298"/>
    </location>
</feature>
<dbReference type="Pfam" id="PF00183">
    <property type="entry name" value="HSP90"/>
    <property type="match status" value="1"/>
</dbReference>
<feature type="region of interest" description="Disordered" evidence="5">
    <location>
        <begin position="35"/>
        <end position="56"/>
    </location>
</feature>
<dbReference type="Gene3D" id="3.30.565.10">
    <property type="entry name" value="Histidine kinase-like ATPase, C-terminal domain"/>
    <property type="match status" value="1"/>
</dbReference>
<dbReference type="InterPro" id="IPR020575">
    <property type="entry name" value="Hsp90_N"/>
</dbReference>
<sequence>MRSPMRSILFALLSACGLFALLSARRASALASSGQPADTELLPETPPGFSVPSHEDVNSFAKTSGENFKFETEVHRVMNIIINSLYKTKDVFLRELISNASDALDKIRFLSLTNSTELESNPDLKITIVADKKTGTLTITDTGVGMTKANLRDNLGTIAKARAACSGTADFMKKLERNSTSSDLIGQFGVGFYSVFLVAESVTVISKHNSDAQYIWESSSENGNTLGRGTQIIIHLKPDSLEFTDDERLRKLVRKHSQFINFPIYLWSIRTIEEEVEEPVEEPKPESDSDETVEDVTDADTTTAEPKTKTVERRIADWELLNQHKPIWTRPPSSVTEEEYGEFYKSFFRDTLPALAHSHFKAEGDTEFRAIIFVPPNPPYKFLQPDEPQGKNVRLFVRRVFITDELSNFLPRWLSFIRVVVDSDDLPLNVSRETLQKNSLLKLIRKKLIGKTLDMLSKLAENDELYRKFYKSYRMAIKFGLVETKSAHKKLVRLLRYESTTHDFTSLEDYVGRMKKNQPQIYYISAPDAETARNSPVVETLVARGYEVLFLVDPADEHLVQGDLKTFMGKPMQHVGRTGLKFGDEDEKTAARETELATKFRPLTDWLREKLSTWVDKVRVSMQLTTSPAAVLSGEHGLSPSQERLYSAQLGDRDDPMFNYYMGLKRVFEINPAHPIIEGLLAKINDGREQEIESIPYLLFESTAIASGWEPRDRKKFMFSVESALRLIVGVDLDKKPDIKVEPAPEAEASDKEAAAKEAAAAKESASTDDDEYAPDPYMLLHEEL</sequence>
<comment type="similarity">
    <text evidence="1">Belongs to the heat shock protein 90 family.</text>
</comment>
<dbReference type="InterPro" id="IPR001404">
    <property type="entry name" value="Hsp90_fam"/>
</dbReference>
<evidence type="ECO:0000259" key="7">
    <source>
        <dbReference type="SMART" id="SM00387"/>
    </source>
</evidence>
<evidence type="ECO:0000256" key="4">
    <source>
        <dbReference type="ARBA" id="ARBA00023186"/>
    </source>
</evidence>
<dbReference type="SMART" id="SM00387">
    <property type="entry name" value="HATPase_c"/>
    <property type="match status" value="1"/>
</dbReference>
<dbReference type="Gene3D" id="1.20.120.790">
    <property type="entry name" value="Heat shock protein 90, C-terminal domain"/>
    <property type="match status" value="1"/>
</dbReference>
<dbReference type="InterPro" id="IPR037196">
    <property type="entry name" value="HSP90_C"/>
</dbReference>
<dbReference type="PRINTS" id="PR00775">
    <property type="entry name" value="HEATSHOCK90"/>
</dbReference>
<keyword evidence="6" id="KW-0732">Signal</keyword>
<dbReference type="InterPro" id="IPR020568">
    <property type="entry name" value="Ribosomal_Su5_D2-typ_SF"/>
</dbReference>
<organism evidence="8 9">
    <name type="scientific">Polyrhizophydium stewartii</name>
    <dbReference type="NCBI Taxonomy" id="2732419"/>
    <lineage>
        <taxon>Eukaryota</taxon>
        <taxon>Fungi</taxon>
        <taxon>Fungi incertae sedis</taxon>
        <taxon>Chytridiomycota</taxon>
        <taxon>Chytridiomycota incertae sedis</taxon>
        <taxon>Chytridiomycetes</taxon>
        <taxon>Rhizophydiales</taxon>
        <taxon>Rhizophydiales incertae sedis</taxon>
        <taxon>Polyrhizophydium</taxon>
    </lineage>
</organism>
<dbReference type="SUPFAM" id="SSF110942">
    <property type="entry name" value="HSP90 C-terminal domain"/>
    <property type="match status" value="1"/>
</dbReference>
<evidence type="ECO:0000313" key="8">
    <source>
        <dbReference type="EMBL" id="KAL2918996.1"/>
    </source>
</evidence>
<dbReference type="EMBL" id="JADGIZ020000004">
    <property type="protein sequence ID" value="KAL2918996.1"/>
    <property type="molecule type" value="Genomic_DNA"/>
</dbReference>
<keyword evidence="3" id="KW-0067">ATP-binding</keyword>
<evidence type="ECO:0000313" key="9">
    <source>
        <dbReference type="Proteomes" id="UP001527925"/>
    </source>
</evidence>
<keyword evidence="2" id="KW-0547">Nucleotide-binding</keyword>
<evidence type="ECO:0000256" key="5">
    <source>
        <dbReference type="SAM" id="MobiDB-lite"/>
    </source>
</evidence>
<evidence type="ECO:0000256" key="3">
    <source>
        <dbReference type="ARBA" id="ARBA00022840"/>
    </source>
</evidence>
<feature type="compositionally biased region" description="Basic and acidic residues" evidence="5">
    <location>
        <begin position="740"/>
        <end position="756"/>
    </location>
</feature>
<accession>A0ABR4NHK1</accession>
<keyword evidence="9" id="KW-1185">Reference proteome</keyword>
<name>A0ABR4NHK1_9FUNG</name>
<evidence type="ECO:0000256" key="6">
    <source>
        <dbReference type="SAM" id="SignalP"/>
    </source>
</evidence>